<gene>
    <name evidence="2" type="ORF">ASZ90_003424</name>
</gene>
<dbReference type="AlphaFoldDB" id="A0A0W8G0T9"/>
<dbReference type="GO" id="GO:0004642">
    <property type="term" value="F:phosphoribosylformylglycinamidine synthase activity"/>
    <property type="evidence" value="ECO:0007669"/>
    <property type="project" value="UniProtKB-EC"/>
</dbReference>
<dbReference type="PANTHER" id="PTHR43555:SF1">
    <property type="entry name" value="PHOSPHORIBOSYLFORMYLGLYCINAMIDINE SYNTHASE SUBUNIT PURL"/>
    <property type="match status" value="1"/>
</dbReference>
<accession>A0A0W8G0T9</accession>
<dbReference type="InterPro" id="IPR010074">
    <property type="entry name" value="PRibForGlyAmidine_synth_PurL"/>
</dbReference>
<dbReference type="CDD" id="cd02204">
    <property type="entry name" value="PurL_repeat2"/>
    <property type="match status" value="1"/>
</dbReference>
<sequence>MVGLIEDLKHITTANFKNIGDLIYVFGEDKEELGGSEFLKVIHNKVEGDAPQIDLQIEQNLHNTILSLIKDGFIESAHDISEGGILSALAECCIIDDENPIGAEANIPIKTREDFTLFSESQSRIIVSVKAANKDLFEDKAAKLFTQFIQIGETKKDKLTINDKFVFELSQLIEIYYKAIPLRMNEY</sequence>
<evidence type="ECO:0000259" key="1">
    <source>
        <dbReference type="Pfam" id="PF02769"/>
    </source>
</evidence>
<name>A0A0W8G0T9_9ZZZZ</name>
<feature type="domain" description="PurM-like C-terminal" evidence="1">
    <location>
        <begin position="19"/>
        <end position="158"/>
    </location>
</feature>
<dbReference type="InterPro" id="IPR036676">
    <property type="entry name" value="PurM-like_C_sf"/>
</dbReference>
<dbReference type="InterPro" id="IPR010918">
    <property type="entry name" value="PurM-like_C_dom"/>
</dbReference>
<dbReference type="PANTHER" id="PTHR43555">
    <property type="entry name" value="PHOSPHORIBOSYLFORMYLGLYCINAMIDINE SYNTHASE SUBUNIT PURL"/>
    <property type="match status" value="1"/>
</dbReference>
<dbReference type="Pfam" id="PF02769">
    <property type="entry name" value="AIRS_C"/>
    <property type="match status" value="1"/>
</dbReference>
<reference evidence="2" key="1">
    <citation type="journal article" date="2015" name="Proc. Natl. Acad. Sci. U.S.A.">
        <title>Networks of energetic and metabolic interactions define dynamics in microbial communities.</title>
        <authorList>
            <person name="Embree M."/>
            <person name="Liu J.K."/>
            <person name="Al-Bassam M.M."/>
            <person name="Zengler K."/>
        </authorList>
    </citation>
    <scope>NUCLEOTIDE SEQUENCE</scope>
</reference>
<dbReference type="GO" id="GO:0006189">
    <property type="term" value="P:'de novo' IMP biosynthetic process"/>
    <property type="evidence" value="ECO:0007669"/>
    <property type="project" value="InterPro"/>
</dbReference>
<organism evidence="2">
    <name type="scientific">hydrocarbon metagenome</name>
    <dbReference type="NCBI Taxonomy" id="938273"/>
    <lineage>
        <taxon>unclassified sequences</taxon>
        <taxon>metagenomes</taxon>
        <taxon>ecological metagenomes</taxon>
    </lineage>
</organism>
<dbReference type="SUPFAM" id="SSF56042">
    <property type="entry name" value="PurM C-terminal domain-like"/>
    <property type="match status" value="1"/>
</dbReference>
<dbReference type="Gene3D" id="3.90.650.10">
    <property type="entry name" value="PurM-like C-terminal domain"/>
    <property type="match status" value="1"/>
</dbReference>
<comment type="caution">
    <text evidence="2">The sequence shown here is derived from an EMBL/GenBank/DDBJ whole genome shotgun (WGS) entry which is preliminary data.</text>
</comment>
<proteinExistence type="predicted"/>
<keyword evidence="2" id="KW-0436">Ligase</keyword>
<dbReference type="EMBL" id="LNQE01000415">
    <property type="protein sequence ID" value="KUG26726.1"/>
    <property type="molecule type" value="Genomic_DNA"/>
</dbReference>
<evidence type="ECO:0000313" key="2">
    <source>
        <dbReference type="EMBL" id="KUG26726.1"/>
    </source>
</evidence>
<protein>
    <submittedName>
        <fullName evidence="2">Phosphoribosylformylglycinamidine synthase, synthetase subunit</fullName>
        <ecNumber evidence="2">6.3.5.3</ecNumber>
    </submittedName>
</protein>
<dbReference type="EC" id="6.3.5.3" evidence="2"/>